<feature type="region of interest" description="Disordered" evidence="1">
    <location>
        <begin position="116"/>
        <end position="157"/>
    </location>
</feature>
<reference evidence="2" key="1">
    <citation type="submission" date="2022-07" db="EMBL/GenBank/DDBJ databases">
        <title>Genome Sequence of Physisporinus lineatus.</title>
        <authorList>
            <person name="Buettner E."/>
        </authorList>
    </citation>
    <scope>NUCLEOTIDE SEQUENCE</scope>
    <source>
        <strain evidence="2">VT162</strain>
    </source>
</reference>
<dbReference type="EMBL" id="JANAWD010000347">
    <property type="protein sequence ID" value="KAJ3480959.1"/>
    <property type="molecule type" value="Genomic_DNA"/>
</dbReference>
<feature type="compositionally biased region" description="Low complexity" evidence="1">
    <location>
        <begin position="261"/>
        <end position="272"/>
    </location>
</feature>
<feature type="region of interest" description="Disordered" evidence="1">
    <location>
        <begin position="324"/>
        <end position="354"/>
    </location>
</feature>
<protein>
    <submittedName>
        <fullName evidence="2">Uncharacterized protein</fullName>
    </submittedName>
</protein>
<feature type="compositionally biased region" description="Polar residues" evidence="1">
    <location>
        <begin position="341"/>
        <end position="354"/>
    </location>
</feature>
<evidence type="ECO:0000313" key="2">
    <source>
        <dbReference type="EMBL" id="KAJ3480959.1"/>
    </source>
</evidence>
<feature type="compositionally biased region" description="Polar residues" evidence="1">
    <location>
        <begin position="116"/>
        <end position="141"/>
    </location>
</feature>
<dbReference type="AlphaFoldDB" id="A0AAD5YGM7"/>
<proteinExistence type="predicted"/>
<dbReference type="Proteomes" id="UP001212997">
    <property type="component" value="Unassembled WGS sequence"/>
</dbReference>
<accession>A0AAD5YGM7</accession>
<evidence type="ECO:0000313" key="3">
    <source>
        <dbReference type="Proteomes" id="UP001212997"/>
    </source>
</evidence>
<keyword evidence="3" id="KW-1185">Reference proteome</keyword>
<organism evidence="2 3">
    <name type="scientific">Meripilus lineatus</name>
    <dbReference type="NCBI Taxonomy" id="2056292"/>
    <lineage>
        <taxon>Eukaryota</taxon>
        <taxon>Fungi</taxon>
        <taxon>Dikarya</taxon>
        <taxon>Basidiomycota</taxon>
        <taxon>Agaricomycotina</taxon>
        <taxon>Agaricomycetes</taxon>
        <taxon>Polyporales</taxon>
        <taxon>Meripilaceae</taxon>
        <taxon>Meripilus</taxon>
    </lineage>
</organism>
<name>A0AAD5YGM7_9APHY</name>
<feature type="region of interest" description="Disordered" evidence="1">
    <location>
        <begin position="173"/>
        <end position="278"/>
    </location>
</feature>
<evidence type="ECO:0000256" key="1">
    <source>
        <dbReference type="SAM" id="MobiDB-lite"/>
    </source>
</evidence>
<gene>
    <name evidence="2" type="ORF">NLI96_g7996</name>
</gene>
<sequence>MFTVKATYRGETRKFTFDSNTFPTYQELYSQLYRVFPIHNSYYLSRLLFTPDSKVIGQRILIGMQAHSADEYNKHIQPYQGRTYNDATLKFSVYDENPHKSPNNTVFETSTSYVPTDASSATVGPNDSTHSLLSEDTSASTVVPGEPATEATNRKDERRLFFERLRVKTANRTRPVSFPNSSLSSVPSPPWASLRRVPSDPATGTQDNDVNERTSHASRPLPDLPTATPPYGSSTSLQEPPSPRHRRPRSIRPVSFFDVRSSAQSSPKSNASYMRPHPGQPYSLSTLLVPPPPILYPSYLGAGSTATTAPAASVSTDADVIMDSLTPNDAAPKSVPDGKAQQESAIKAQQTSGM</sequence>
<comment type="caution">
    <text evidence="2">The sequence shown here is derived from an EMBL/GenBank/DDBJ whole genome shotgun (WGS) entry which is preliminary data.</text>
</comment>
<feature type="compositionally biased region" description="Low complexity" evidence="1">
    <location>
        <begin position="175"/>
        <end position="186"/>
    </location>
</feature>